<dbReference type="PROSITE" id="PS51257">
    <property type="entry name" value="PROKAR_LIPOPROTEIN"/>
    <property type="match status" value="1"/>
</dbReference>
<dbReference type="EMBL" id="UFQR01000010">
    <property type="protein sequence ID" value="SSW96147.1"/>
    <property type="molecule type" value="Genomic_DNA"/>
</dbReference>
<dbReference type="InterPro" id="IPR044929">
    <property type="entry name" value="DNA/RNA_non-sp_Endonuclease_sf"/>
</dbReference>
<evidence type="ECO:0000259" key="12">
    <source>
        <dbReference type="SMART" id="SM00892"/>
    </source>
</evidence>
<dbReference type="InterPro" id="IPR040255">
    <property type="entry name" value="Non-specific_endonuclease"/>
</dbReference>
<dbReference type="SUPFAM" id="SSF54060">
    <property type="entry name" value="His-Me finger endonucleases"/>
    <property type="match status" value="1"/>
</dbReference>
<proteinExistence type="inferred from homology"/>
<keyword evidence="7" id="KW-0460">Magnesium</keyword>
<evidence type="ECO:0000259" key="11">
    <source>
        <dbReference type="SMART" id="SM00477"/>
    </source>
</evidence>
<keyword evidence="5 10" id="KW-0255">Endonuclease</keyword>
<dbReference type="PANTHER" id="PTHR13966">
    <property type="entry name" value="ENDONUCLEASE RELATED"/>
    <property type="match status" value="1"/>
</dbReference>
<evidence type="ECO:0000256" key="7">
    <source>
        <dbReference type="ARBA" id="ARBA00022842"/>
    </source>
</evidence>
<feature type="binding site" evidence="9">
    <location>
        <position position="155"/>
    </location>
    <ligand>
        <name>Mg(2+)</name>
        <dbReference type="ChEBI" id="CHEBI:18420"/>
        <note>catalytic</note>
    </ligand>
</feature>
<dbReference type="PROSITE" id="PS01070">
    <property type="entry name" value="NUCLEASE_NON_SPEC"/>
    <property type="match status" value="1"/>
</dbReference>
<dbReference type="Pfam" id="PF01223">
    <property type="entry name" value="Endonuclease_NS"/>
    <property type="match status" value="1"/>
</dbReference>
<sequence precursor="true">MKNYHMKIFLPLIFLFLLISGCNVIQHEPAPDTSIEKITPAVRQNCGIGCPLGGSNTTIYREVYTLNNNSNTKFVNWVAYLITIDSIASGKQRNWKKDPDLSNDETLSPADYIGANKVLKVDRGHQAPLASLAGLVDWPALNYLSNITPQAAELNQGPWARLEDQERALAKAGNKVFSVTGPLYEKNIGKLPNSDKNHFIPSGYWKVTYINERPEKSSYAAFIMEQNTSQSRSFCQYQVTVKEIEQKTGLIIWSRLPANIQLAIKSKPGKLVEKMSFSIIQLRY</sequence>
<evidence type="ECO:0000256" key="1">
    <source>
        <dbReference type="ARBA" id="ARBA00001946"/>
    </source>
</evidence>
<dbReference type="Gene3D" id="3.40.570.10">
    <property type="entry name" value="Extracellular Endonuclease, subunit A"/>
    <property type="match status" value="1"/>
</dbReference>
<dbReference type="GO" id="GO:0003676">
    <property type="term" value="F:nucleic acid binding"/>
    <property type="evidence" value="ECO:0007669"/>
    <property type="project" value="InterPro"/>
</dbReference>
<dbReference type="PANTHER" id="PTHR13966:SF5">
    <property type="entry name" value="ENDONUCLEASE G, MITOCHONDRIAL"/>
    <property type="match status" value="1"/>
</dbReference>
<evidence type="ECO:0000256" key="3">
    <source>
        <dbReference type="ARBA" id="ARBA00022722"/>
    </source>
</evidence>
<dbReference type="GO" id="GO:0016787">
    <property type="term" value="F:hydrolase activity"/>
    <property type="evidence" value="ECO:0007669"/>
    <property type="project" value="UniProtKB-KW"/>
</dbReference>
<feature type="domain" description="ENPP1-3/EXOG-like endonuclease/phosphodiesterase" evidence="11">
    <location>
        <begin position="61"/>
        <end position="259"/>
    </location>
</feature>
<evidence type="ECO:0000256" key="8">
    <source>
        <dbReference type="PIRSR" id="PIRSR640255-1"/>
    </source>
</evidence>
<evidence type="ECO:0000256" key="4">
    <source>
        <dbReference type="ARBA" id="ARBA00022723"/>
    </source>
</evidence>
<dbReference type="InterPro" id="IPR018524">
    <property type="entry name" value="DNA/RNA_endonuclease_AS"/>
</dbReference>
<feature type="active site" description="Proton acceptor" evidence="8">
    <location>
        <position position="125"/>
    </location>
</feature>
<dbReference type="CDD" id="cd00091">
    <property type="entry name" value="NUC"/>
    <property type="match status" value="1"/>
</dbReference>
<keyword evidence="3 10" id="KW-0540">Nuclease</keyword>
<feature type="domain" description="DNA/RNA non-specific endonuclease/pyrophosphatase/phosphodiesterase" evidence="12">
    <location>
        <begin position="60"/>
        <end position="259"/>
    </location>
</feature>
<accession>A0A3B0MEY3</accession>
<evidence type="ECO:0000313" key="13">
    <source>
        <dbReference type="EMBL" id="SSW96147.1"/>
    </source>
</evidence>
<dbReference type="AlphaFoldDB" id="A0A3B0MEY3"/>
<dbReference type="InterPro" id="IPR020821">
    <property type="entry name" value="ENPP1-3/EXOG-like_nuc-like"/>
</dbReference>
<dbReference type="EC" id="3.1.30.-" evidence="10"/>
<gene>
    <name evidence="13" type="primary">nucA</name>
    <name evidence="13" type="ORF">ARTV_2408</name>
</gene>
<dbReference type="GO" id="GO:0046872">
    <property type="term" value="F:metal ion binding"/>
    <property type="evidence" value="ECO:0007669"/>
    <property type="project" value="UniProtKB-KW"/>
</dbReference>
<evidence type="ECO:0000256" key="5">
    <source>
        <dbReference type="ARBA" id="ARBA00022759"/>
    </source>
</evidence>
<name>A0A3B0MEY3_9GAMM</name>
<evidence type="ECO:0000256" key="6">
    <source>
        <dbReference type="ARBA" id="ARBA00022801"/>
    </source>
</evidence>
<dbReference type="SMART" id="SM00892">
    <property type="entry name" value="Endonuclease_NS"/>
    <property type="match status" value="1"/>
</dbReference>
<reference evidence="13" key="1">
    <citation type="submission" date="2018-04" db="EMBL/GenBank/DDBJ databases">
        <authorList>
            <person name="Go L.Y."/>
            <person name="Mitchell J.A."/>
        </authorList>
    </citation>
    <scope>NUCLEOTIDE SEQUENCE</scope>
    <source>
        <strain evidence="13">ARTV</strain>
    </source>
</reference>
<dbReference type="SMART" id="SM00477">
    <property type="entry name" value="NUC"/>
    <property type="match status" value="1"/>
</dbReference>
<keyword evidence="4 9" id="KW-0479">Metal-binding</keyword>
<evidence type="ECO:0000256" key="2">
    <source>
        <dbReference type="ARBA" id="ARBA00010052"/>
    </source>
</evidence>
<comment type="cofactor">
    <cofactor evidence="1 10">
        <name>Mg(2+)</name>
        <dbReference type="ChEBI" id="CHEBI:18420"/>
    </cofactor>
</comment>
<evidence type="ECO:0000256" key="10">
    <source>
        <dbReference type="RuleBase" id="RU366055"/>
    </source>
</evidence>
<comment type="similarity">
    <text evidence="2 10">Belongs to the DNA/RNA non-specific endonuclease family.</text>
</comment>
<keyword evidence="6 10" id="KW-0378">Hydrolase</keyword>
<dbReference type="InterPro" id="IPR001604">
    <property type="entry name" value="Endo_G_ENPP1-like_dom"/>
</dbReference>
<dbReference type="InterPro" id="IPR044925">
    <property type="entry name" value="His-Me_finger_sf"/>
</dbReference>
<dbReference type="GO" id="GO:0004519">
    <property type="term" value="F:endonuclease activity"/>
    <property type="evidence" value="ECO:0007669"/>
    <property type="project" value="UniProtKB-UniRule"/>
</dbReference>
<protein>
    <recommendedName>
        <fullName evidence="10">Endonuclease</fullName>
        <ecNumber evidence="10">3.1.30.-</ecNumber>
    </recommendedName>
</protein>
<evidence type="ECO:0000256" key="9">
    <source>
        <dbReference type="PIRSR" id="PIRSR640255-2"/>
    </source>
</evidence>
<organism evidence="13">
    <name type="scientific">Arsenophonus endosymbiont of Trialeurodes vaporariorum</name>
    <dbReference type="NCBI Taxonomy" id="235567"/>
    <lineage>
        <taxon>Bacteria</taxon>
        <taxon>Pseudomonadati</taxon>
        <taxon>Pseudomonadota</taxon>
        <taxon>Gammaproteobacteria</taxon>
        <taxon>Enterobacterales</taxon>
        <taxon>Morganellaceae</taxon>
        <taxon>Arsenophonus</taxon>
    </lineage>
</organism>